<keyword evidence="6" id="KW-1185">Reference proteome</keyword>
<keyword evidence="2" id="KW-0521">NADP</keyword>
<dbReference type="GO" id="GO:0016491">
    <property type="term" value="F:oxidoreductase activity"/>
    <property type="evidence" value="ECO:0007669"/>
    <property type="project" value="UniProtKB-KW"/>
</dbReference>
<evidence type="ECO:0000313" key="5">
    <source>
        <dbReference type="EMBL" id="TVU03014.1"/>
    </source>
</evidence>
<gene>
    <name evidence="5" type="ORF">EJB05_51478</name>
</gene>
<comment type="similarity">
    <text evidence="1 4">Belongs to the short-chain dehydrogenases/reductases (SDR) family.</text>
</comment>
<accession>A0A5J9SVR2</accession>
<dbReference type="InterPro" id="IPR002347">
    <property type="entry name" value="SDR_fam"/>
</dbReference>
<dbReference type="SUPFAM" id="SSF51735">
    <property type="entry name" value="NAD(P)-binding Rossmann-fold domains"/>
    <property type="match status" value="1"/>
</dbReference>
<evidence type="ECO:0000256" key="4">
    <source>
        <dbReference type="RuleBase" id="RU000363"/>
    </source>
</evidence>
<dbReference type="Gene3D" id="3.40.50.720">
    <property type="entry name" value="NAD(P)-binding Rossmann-like Domain"/>
    <property type="match status" value="1"/>
</dbReference>
<sequence length="309" mass="33711">MEVKASTLSGNEVAVVTGGNKGIGLEICRQLASNGVTVVLTARDEKRGVEAVNALKTQGLSNVVFHQLEVGDRSSAARLAGFIRQKFGKLDILVNNAGIVGTVTEVSDPESFQRKLAELDGMEKLEWIKKHTIEPYEKAEECLKTNYHGTKNVTEELLPLLQYSRHGRIVIISSHFGLLRFLSGEDLKQELNSIENLTKERLDDLSELFLKDFRNGQLEPHGWPAEGVSPAAYTVSKALANAYSRIIAKEHATLCVNCVHPGYVSTDVNFHSGDLTVEEGARGALMLALLPKGGMTGTYLDCTEVASFV</sequence>
<dbReference type="Proteomes" id="UP000324897">
    <property type="component" value="Unassembled WGS sequence"/>
</dbReference>
<dbReference type="InterPro" id="IPR036291">
    <property type="entry name" value="NAD(P)-bd_dom_sf"/>
</dbReference>
<dbReference type="Gramene" id="TVU03014">
    <property type="protein sequence ID" value="TVU03014"/>
    <property type="gene ID" value="EJB05_51478"/>
</dbReference>
<dbReference type="AlphaFoldDB" id="A0A5J9SVR2"/>
<organism evidence="5 6">
    <name type="scientific">Eragrostis curvula</name>
    <name type="common">weeping love grass</name>
    <dbReference type="NCBI Taxonomy" id="38414"/>
    <lineage>
        <taxon>Eukaryota</taxon>
        <taxon>Viridiplantae</taxon>
        <taxon>Streptophyta</taxon>
        <taxon>Embryophyta</taxon>
        <taxon>Tracheophyta</taxon>
        <taxon>Spermatophyta</taxon>
        <taxon>Magnoliopsida</taxon>
        <taxon>Liliopsida</taxon>
        <taxon>Poales</taxon>
        <taxon>Poaceae</taxon>
        <taxon>PACMAD clade</taxon>
        <taxon>Chloridoideae</taxon>
        <taxon>Eragrostideae</taxon>
        <taxon>Eragrostidinae</taxon>
        <taxon>Eragrostis</taxon>
    </lineage>
</organism>
<feature type="non-terminal residue" evidence="5">
    <location>
        <position position="1"/>
    </location>
</feature>
<dbReference type="Pfam" id="PF00106">
    <property type="entry name" value="adh_short"/>
    <property type="match status" value="1"/>
</dbReference>
<keyword evidence="3" id="KW-0560">Oxidoreductase</keyword>
<name>A0A5J9SVR2_9POAL</name>
<reference evidence="5 6" key="1">
    <citation type="journal article" date="2019" name="Sci. Rep.">
        <title>A high-quality genome of Eragrostis curvula grass provides insights into Poaceae evolution and supports new strategies to enhance forage quality.</title>
        <authorList>
            <person name="Carballo J."/>
            <person name="Santos B.A.C.M."/>
            <person name="Zappacosta D."/>
            <person name="Garbus I."/>
            <person name="Selva J.P."/>
            <person name="Gallo C.A."/>
            <person name="Diaz A."/>
            <person name="Albertini E."/>
            <person name="Caccamo M."/>
            <person name="Echenique V."/>
        </authorList>
    </citation>
    <scope>NUCLEOTIDE SEQUENCE [LARGE SCALE GENOMIC DNA]</scope>
    <source>
        <strain evidence="6">cv. Victoria</strain>
        <tissue evidence="5">Leaf</tissue>
    </source>
</reference>
<evidence type="ECO:0000313" key="6">
    <source>
        <dbReference type="Proteomes" id="UP000324897"/>
    </source>
</evidence>
<dbReference type="EMBL" id="RWGY01000240">
    <property type="protein sequence ID" value="TVU03014.1"/>
    <property type="molecule type" value="Genomic_DNA"/>
</dbReference>
<evidence type="ECO:0000256" key="2">
    <source>
        <dbReference type="ARBA" id="ARBA00022857"/>
    </source>
</evidence>
<dbReference type="GO" id="GO:0016020">
    <property type="term" value="C:membrane"/>
    <property type="evidence" value="ECO:0007669"/>
    <property type="project" value="TreeGrafter"/>
</dbReference>
<protein>
    <submittedName>
        <fullName evidence="5">Uncharacterized protein</fullName>
    </submittedName>
</protein>
<proteinExistence type="inferred from homology"/>
<evidence type="ECO:0000256" key="3">
    <source>
        <dbReference type="ARBA" id="ARBA00023002"/>
    </source>
</evidence>
<dbReference type="PRINTS" id="PR00080">
    <property type="entry name" value="SDRFAMILY"/>
</dbReference>
<dbReference type="PANTHER" id="PTHR43490:SF135">
    <property type="entry name" value="OS02G0640800 PROTEIN"/>
    <property type="match status" value="1"/>
</dbReference>
<dbReference type="PANTHER" id="PTHR43490">
    <property type="entry name" value="(+)-NEOMENTHOL DEHYDROGENASE"/>
    <property type="match status" value="1"/>
</dbReference>
<dbReference type="OrthoDB" id="1933717at2759"/>
<evidence type="ECO:0000256" key="1">
    <source>
        <dbReference type="ARBA" id="ARBA00006484"/>
    </source>
</evidence>
<dbReference type="PRINTS" id="PR00081">
    <property type="entry name" value="GDHRDH"/>
</dbReference>
<comment type="caution">
    <text evidence="5">The sequence shown here is derived from an EMBL/GenBank/DDBJ whole genome shotgun (WGS) entry which is preliminary data.</text>
</comment>